<dbReference type="PANTHER" id="PTHR11157:SF126">
    <property type="entry name" value="ELONGATION OF VERY LONG CHAIN FATTY ACIDS PROTEIN"/>
    <property type="match status" value="1"/>
</dbReference>
<evidence type="ECO:0000313" key="13">
    <source>
        <dbReference type="Proteomes" id="UP000198406"/>
    </source>
</evidence>
<organism evidence="12 13">
    <name type="scientific">Fistulifera solaris</name>
    <name type="common">Oleaginous diatom</name>
    <dbReference type="NCBI Taxonomy" id="1519565"/>
    <lineage>
        <taxon>Eukaryota</taxon>
        <taxon>Sar</taxon>
        <taxon>Stramenopiles</taxon>
        <taxon>Ochrophyta</taxon>
        <taxon>Bacillariophyta</taxon>
        <taxon>Bacillariophyceae</taxon>
        <taxon>Bacillariophycidae</taxon>
        <taxon>Naviculales</taxon>
        <taxon>Naviculaceae</taxon>
        <taxon>Fistulifera</taxon>
    </lineage>
</organism>
<comment type="caution">
    <text evidence="12">The sequence shown here is derived from an EMBL/GenBank/DDBJ whole genome shotgun (WGS) entry which is preliminary data.</text>
</comment>
<dbReference type="InParanoid" id="A0A1Z5JQA8"/>
<evidence type="ECO:0000256" key="1">
    <source>
        <dbReference type="ARBA" id="ARBA00004141"/>
    </source>
</evidence>
<sequence length="346" mass="39479">MASSEVCVSPSSKETAFMNTKADSAPPVETVLSPPSLAARYTCISILMGIFAVWGKLTFVDESQIPGAQAKLHHWSLTLGLTTFYLCSLPLLRMFSTRYLENKINVKVLLRESMVLYNAAQVVLNFWMVCRILHALVMRGHPFISGPFDLVDTGATYAVWVHYCDKYLEFFDTYFMVLRGRMDQVSFLHVYHHFSIAWAWWLGLELHSGGDIYFGALINSWIHVMMYSYYTMSLLKIPCPWKRYLTMAQLIQFVSVVVYSGFSCLWMPEGATWKNYTAIYVQVFEMVSLFVLFMHFYRKTYSKKPKTITRAESNATPVESDASSDTLPEQSSEQSSVSSHGSSHES</sequence>
<feature type="region of interest" description="Disordered" evidence="11">
    <location>
        <begin position="307"/>
        <end position="346"/>
    </location>
</feature>
<keyword evidence="5 10" id="KW-0276">Fatty acid metabolism</keyword>
<keyword evidence="6 10" id="KW-1133">Transmembrane helix</keyword>
<dbReference type="EMBL" id="BDSP01000102">
    <property type="protein sequence ID" value="GAX16207.1"/>
    <property type="molecule type" value="Genomic_DNA"/>
</dbReference>
<feature type="transmembrane region" description="Helical" evidence="10">
    <location>
        <begin position="213"/>
        <end position="232"/>
    </location>
</feature>
<evidence type="ECO:0000256" key="8">
    <source>
        <dbReference type="ARBA" id="ARBA00023136"/>
    </source>
</evidence>
<evidence type="ECO:0000256" key="6">
    <source>
        <dbReference type="ARBA" id="ARBA00022989"/>
    </source>
</evidence>
<feature type="transmembrane region" description="Helical" evidence="10">
    <location>
        <begin position="185"/>
        <end position="201"/>
    </location>
</feature>
<evidence type="ECO:0000256" key="11">
    <source>
        <dbReference type="SAM" id="MobiDB-lite"/>
    </source>
</evidence>
<dbReference type="GO" id="GO:0042761">
    <property type="term" value="P:very long-chain fatty acid biosynthetic process"/>
    <property type="evidence" value="ECO:0007669"/>
    <property type="project" value="TreeGrafter"/>
</dbReference>
<dbReference type="GO" id="GO:0005789">
    <property type="term" value="C:endoplasmic reticulum membrane"/>
    <property type="evidence" value="ECO:0007669"/>
    <property type="project" value="TreeGrafter"/>
</dbReference>
<dbReference type="GO" id="GO:0034625">
    <property type="term" value="P:fatty acid elongation, monounsaturated fatty acid"/>
    <property type="evidence" value="ECO:0007669"/>
    <property type="project" value="TreeGrafter"/>
</dbReference>
<keyword evidence="9 10" id="KW-0275">Fatty acid biosynthesis</keyword>
<dbReference type="AlphaFoldDB" id="A0A1Z5JQA8"/>
<evidence type="ECO:0000313" key="12">
    <source>
        <dbReference type="EMBL" id="GAX16207.1"/>
    </source>
</evidence>
<dbReference type="InterPro" id="IPR002076">
    <property type="entry name" value="ELO_fam"/>
</dbReference>
<dbReference type="GO" id="GO:0034626">
    <property type="term" value="P:fatty acid elongation, polyunsaturated fatty acid"/>
    <property type="evidence" value="ECO:0007669"/>
    <property type="project" value="TreeGrafter"/>
</dbReference>
<dbReference type="GO" id="GO:0030148">
    <property type="term" value="P:sphingolipid biosynthetic process"/>
    <property type="evidence" value="ECO:0007669"/>
    <property type="project" value="TreeGrafter"/>
</dbReference>
<feature type="transmembrane region" description="Helical" evidence="10">
    <location>
        <begin position="244"/>
        <end position="267"/>
    </location>
</feature>
<feature type="transmembrane region" description="Helical" evidence="10">
    <location>
        <begin position="75"/>
        <end position="95"/>
    </location>
</feature>
<comment type="similarity">
    <text evidence="10">Belongs to the ELO family.</text>
</comment>
<evidence type="ECO:0000256" key="4">
    <source>
        <dbReference type="ARBA" id="ARBA00022692"/>
    </source>
</evidence>
<feature type="compositionally biased region" description="Polar residues" evidence="11">
    <location>
        <begin position="310"/>
        <end position="328"/>
    </location>
</feature>
<feature type="transmembrane region" description="Helical" evidence="10">
    <location>
        <begin position="37"/>
        <end position="54"/>
    </location>
</feature>
<keyword evidence="2 10" id="KW-0444">Lipid biosynthesis</keyword>
<dbReference type="Pfam" id="PF01151">
    <property type="entry name" value="ELO"/>
    <property type="match status" value="1"/>
</dbReference>
<evidence type="ECO:0000256" key="7">
    <source>
        <dbReference type="ARBA" id="ARBA00023098"/>
    </source>
</evidence>
<keyword evidence="3 10" id="KW-0808">Transferase</keyword>
<dbReference type="GO" id="GO:0019367">
    <property type="term" value="P:fatty acid elongation, saturated fatty acid"/>
    <property type="evidence" value="ECO:0007669"/>
    <property type="project" value="TreeGrafter"/>
</dbReference>
<evidence type="ECO:0000256" key="3">
    <source>
        <dbReference type="ARBA" id="ARBA00022679"/>
    </source>
</evidence>
<evidence type="ECO:0000256" key="2">
    <source>
        <dbReference type="ARBA" id="ARBA00022516"/>
    </source>
</evidence>
<comment type="subcellular location">
    <subcellularLocation>
        <location evidence="1">Membrane</location>
        <topology evidence="1">Multi-pass membrane protein</topology>
    </subcellularLocation>
</comment>
<evidence type="ECO:0000256" key="5">
    <source>
        <dbReference type="ARBA" id="ARBA00022832"/>
    </source>
</evidence>
<keyword evidence="12" id="KW-0012">Acyltransferase</keyword>
<evidence type="ECO:0000256" key="10">
    <source>
        <dbReference type="RuleBase" id="RU361115"/>
    </source>
</evidence>
<comment type="catalytic activity">
    <reaction evidence="10">
        <text>an acyl-CoA + malonyl-CoA + H(+) = a 3-oxoacyl-CoA + CO2 + CoA</text>
        <dbReference type="Rhea" id="RHEA:50252"/>
        <dbReference type="ChEBI" id="CHEBI:15378"/>
        <dbReference type="ChEBI" id="CHEBI:16526"/>
        <dbReference type="ChEBI" id="CHEBI:57287"/>
        <dbReference type="ChEBI" id="CHEBI:57384"/>
        <dbReference type="ChEBI" id="CHEBI:58342"/>
        <dbReference type="ChEBI" id="CHEBI:90726"/>
    </reaction>
    <physiologicalReaction direction="left-to-right" evidence="10">
        <dbReference type="Rhea" id="RHEA:50253"/>
    </physiologicalReaction>
</comment>
<dbReference type="PROSITE" id="PS01188">
    <property type="entry name" value="ELO"/>
    <property type="match status" value="1"/>
</dbReference>
<keyword evidence="4 10" id="KW-0812">Transmembrane</keyword>
<keyword evidence="7 10" id="KW-0443">Lipid metabolism</keyword>
<dbReference type="PANTHER" id="PTHR11157">
    <property type="entry name" value="FATTY ACID ACYL TRANSFERASE-RELATED"/>
    <property type="match status" value="1"/>
</dbReference>
<name>A0A1Z5JQA8_FISSO</name>
<accession>A0A1Z5JQA8</accession>
<feature type="transmembrane region" description="Helical" evidence="10">
    <location>
        <begin position="115"/>
        <end position="137"/>
    </location>
</feature>
<evidence type="ECO:0000256" key="9">
    <source>
        <dbReference type="ARBA" id="ARBA00023160"/>
    </source>
</evidence>
<reference evidence="12 13" key="1">
    <citation type="journal article" date="2015" name="Plant Cell">
        <title>Oil accumulation by the oleaginous diatom Fistulifera solaris as revealed by the genome and transcriptome.</title>
        <authorList>
            <person name="Tanaka T."/>
            <person name="Maeda Y."/>
            <person name="Veluchamy A."/>
            <person name="Tanaka M."/>
            <person name="Abida H."/>
            <person name="Marechal E."/>
            <person name="Bowler C."/>
            <person name="Muto M."/>
            <person name="Sunaga Y."/>
            <person name="Tanaka M."/>
            <person name="Yoshino T."/>
            <person name="Taniguchi T."/>
            <person name="Fukuda Y."/>
            <person name="Nemoto M."/>
            <person name="Matsumoto M."/>
            <person name="Wong P.S."/>
            <person name="Aburatani S."/>
            <person name="Fujibuchi W."/>
        </authorList>
    </citation>
    <scope>NUCLEOTIDE SEQUENCE [LARGE SCALE GENOMIC DNA]</scope>
    <source>
        <strain evidence="12 13">JPCC DA0580</strain>
    </source>
</reference>
<keyword evidence="13" id="KW-1185">Reference proteome</keyword>
<dbReference type="InterPro" id="IPR030457">
    <property type="entry name" value="ELO_CS"/>
</dbReference>
<dbReference type="EC" id="2.3.1.-" evidence="10"/>
<dbReference type="GO" id="GO:0009922">
    <property type="term" value="F:fatty acid elongase activity"/>
    <property type="evidence" value="ECO:0007669"/>
    <property type="project" value="InterPro"/>
</dbReference>
<gene>
    <name evidence="12" type="ORF">FisN_3Hu311</name>
</gene>
<feature type="transmembrane region" description="Helical" evidence="10">
    <location>
        <begin position="279"/>
        <end position="297"/>
    </location>
</feature>
<feature type="compositionally biased region" description="Low complexity" evidence="11">
    <location>
        <begin position="329"/>
        <end position="346"/>
    </location>
</feature>
<protein>
    <recommendedName>
        <fullName evidence="10">Elongation of fatty acids protein</fullName>
        <ecNumber evidence="10">2.3.1.-</ecNumber>
    </recommendedName>
</protein>
<dbReference type="Proteomes" id="UP000198406">
    <property type="component" value="Unassembled WGS sequence"/>
</dbReference>
<proteinExistence type="inferred from homology"/>
<keyword evidence="8 10" id="KW-0472">Membrane</keyword>
<dbReference type="OrthoDB" id="434092at2759"/>